<accession>A0AA38UD50</accession>
<evidence type="ECO:0000313" key="2">
    <source>
        <dbReference type="Proteomes" id="UP001163846"/>
    </source>
</evidence>
<dbReference type="Proteomes" id="UP001163846">
    <property type="component" value="Unassembled WGS sequence"/>
</dbReference>
<comment type="caution">
    <text evidence="1">The sequence shown here is derived from an EMBL/GenBank/DDBJ whole genome shotgun (WGS) entry which is preliminary data.</text>
</comment>
<dbReference type="AlphaFoldDB" id="A0AA38UD50"/>
<keyword evidence="2" id="KW-1185">Reference proteome</keyword>
<name>A0AA38UD50_9AGAR</name>
<proteinExistence type="predicted"/>
<reference evidence="1" key="1">
    <citation type="submission" date="2022-08" db="EMBL/GenBank/DDBJ databases">
        <authorList>
            <consortium name="DOE Joint Genome Institute"/>
            <person name="Min B."/>
            <person name="Riley R."/>
            <person name="Sierra-Patev S."/>
            <person name="Naranjo-Ortiz M."/>
            <person name="Looney B."/>
            <person name="Konkel Z."/>
            <person name="Slot J.C."/>
            <person name="Sakamoto Y."/>
            <person name="Steenwyk J.L."/>
            <person name="Rokas A."/>
            <person name="Carro J."/>
            <person name="Camarero S."/>
            <person name="Ferreira P."/>
            <person name="Molpeceres G."/>
            <person name="Ruiz-Duenas F.J."/>
            <person name="Serrano A."/>
            <person name="Henrissat B."/>
            <person name="Drula E."/>
            <person name="Hughes K.W."/>
            <person name="Mata J.L."/>
            <person name="Ishikawa N.K."/>
            <person name="Vargas-Isla R."/>
            <person name="Ushijima S."/>
            <person name="Smith C.A."/>
            <person name="Ahrendt S."/>
            <person name="Andreopoulos W."/>
            <person name="He G."/>
            <person name="Labutti K."/>
            <person name="Lipzen A."/>
            <person name="Ng V."/>
            <person name="Sandor L."/>
            <person name="Barry K."/>
            <person name="Martinez A.T."/>
            <person name="Xiao Y."/>
            <person name="Gibbons J.G."/>
            <person name="Terashima K."/>
            <person name="Hibbett D.S."/>
            <person name="Grigoriev I.V."/>
        </authorList>
    </citation>
    <scope>NUCLEOTIDE SEQUENCE</scope>
    <source>
        <strain evidence="1">TFB9207</strain>
    </source>
</reference>
<evidence type="ECO:0000313" key="1">
    <source>
        <dbReference type="EMBL" id="KAJ3833972.1"/>
    </source>
</evidence>
<protein>
    <submittedName>
        <fullName evidence="1">Uncharacterized protein</fullName>
    </submittedName>
</protein>
<organism evidence="1 2">
    <name type="scientific">Lentinula raphanica</name>
    <dbReference type="NCBI Taxonomy" id="153919"/>
    <lineage>
        <taxon>Eukaryota</taxon>
        <taxon>Fungi</taxon>
        <taxon>Dikarya</taxon>
        <taxon>Basidiomycota</taxon>
        <taxon>Agaricomycotina</taxon>
        <taxon>Agaricomycetes</taxon>
        <taxon>Agaricomycetidae</taxon>
        <taxon>Agaricales</taxon>
        <taxon>Marasmiineae</taxon>
        <taxon>Omphalotaceae</taxon>
        <taxon>Lentinula</taxon>
    </lineage>
</organism>
<sequence length="387" mass="45232">MVKHERETGAMDYVNILDSHVNQFICVGVQKWGARHFYEPLVPGYLLQRETKNTIFRNLDRSAKARREPQARAGLGLETSKTWVVFVIQSEIRWSNPSPPKHISYETLVYCLHFEPRYTYPILGIKNFQIFRKLGHPLNLIKRQLMKRKVISRLFALGIFHAHAIDSKIRAQLQLQGCVSNSRKAVHYFKDKKYIEEIPHRFNSGTNDAWVEEKRKLRKEYVRMVLALYNEADEIVTKLEATTAKARVPTEVEWKLHRLFYNYCKLYHLAYYTMRDAPPGLSIILIDGKRVFVTDTRANFWVQSTGTVTKEVKVEGGYTASVQKGCSRIDSALTIWPWIIYIQKGAKEMVYTWRNGTFEDTNMENELEKPHLLLSNMHNPLFVNCQD</sequence>
<gene>
    <name evidence="1" type="ORF">F5878DRAFT_645508</name>
</gene>
<dbReference type="EMBL" id="MU806602">
    <property type="protein sequence ID" value="KAJ3833972.1"/>
    <property type="molecule type" value="Genomic_DNA"/>
</dbReference>